<dbReference type="Proteomes" id="UP000494119">
    <property type="component" value="Unassembled WGS sequence"/>
</dbReference>
<name>A0A6J5FSP2_9BURK</name>
<dbReference type="AlphaFoldDB" id="A0A6J5FSP2"/>
<dbReference type="InterPro" id="IPR036111">
    <property type="entry name" value="Mal/L-sulfo/L-lacto_DH-like_sf"/>
</dbReference>
<dbReference type="Pfam" id="PF12525">
    <property type="entry name" value="DUF3726"/>
    <property type="match status" value="1"/>
</dbReference>
<dbReference type="SUPFAM" id="SSF89733">
    <property type="entry name" value="L-sulfolactate dehydrogenase-like"/>
    <property type="match status" value="1"/>
</dbReference>
<reference evidence="1 2" key="1">
    <citation type="submission" date="2020-04" db="EMBL/GenBank/DDBJ databases">
        <authorList>
            <person name="De Canck E."/>
        </authorList>
    </citation>
    <scope>NUCLEOTIDE SEQUENCE [LARGE SCALE GENOMIC DNA]</scope>
    <source>
        <strain evidence="1 2">LMG 28688</strain>
    </source>
</reference>
<evidence type="ECO:0000313" key="2">
    <source>
        <dbReference type="Proteomes" id="UP000494119"/>
    </source>
</evidence>
<proteinExistence type="predicted"/>
<organism evidence="1 2">
    <name type="scientific">Paraburkholderia caffeinitolerans</name>
    <dbReference type="NCBI Taxonomy" id="1723730"/>
    <lineage>
        <taxon>Bacteria</taxon>
        <taxon>Pseudomonadati</taxon>
        <taxon>Pseudomonadota</taxon>
        <taxon>Betaproteobacteria</taxon>
        <taxon>Burkholderiales</taxon>
        <taxon>Burkholderiaceae</taxon>
        <taxon>Paraburkholderia</taxon>
    </lineage>
</organism>
<protein>
    <recommendedName>
        <fullName evidence="3">DUF3726 domain-containing protein</fullName>
    </recommendedName>
</protein>
<gene>
    <name evidence="1" type="ORF">LMG28688_01652</name>
</gene>
<dbReference type="EMBL" id="CADIKL010000006">
    <property type="protein sequence ID" value="CAB3783462.1"/>
    <property type="molecule type" value="Genomic_DNA"/>
</dbReference>
<evidence type="ECO:0008006" key="3">
    <source>
        <dbReference type="Google" id="ProtNLM"/>
    </source>
</evidence>
<dbReference type="InterPro" id="IPR022201">
    <property type="entry name" value="DUF3726"/>
</dbReference>
<dbReference type="GO" id="GO:0016491">
    <property type="term" value="F:oxidoreductase activity"/>
    <property type="evidence" value="ECO:0007669"/>
    <property type="project" value="InterPro"/>
</dbReference>
<evidence type="ECO:0000313" key="1">
    <source>
        <dbReference type="EMBL" id="CAB3783462.1"/>
    </source>
</evidence>
<keyword evidence="2" id="KW-1185">Reference proteome</keyword>
<accession>A0A6J5FSP2</accession>
<sequence>MKMAMNELVSLCRAALEGSGWTQGDYEDAADAAVWLQALGLDGLGALDGMLGAEPGERVVVEGAAAGASRVQRCTGLAGCALAFELAWAEATRDGIGIVRVSHALAPRLALYGLKTMSACGRYFDLAWSDAEGRHYASTTGQTAWPAYLGCDSGAAQAAGDAHELIVRCHANAALHVPIEIAPTLEGAADPSELEARYYETIWRGLDVEASQTARLAEWKGRVLVAATQSSREHGAGGADDGF</sequence>